<accession>A0A4Y9YXF5</accession>
<dbReference type="Proteomes" id="UP000298327">
    <property type="component" value="Unassembled WGS sequence"/>
</dbReference>
<feature type="region of interest" description="Disordered" evidence="1">
    <location>
        <begin position="1"/>
        <end position="22"/>
    </location>
</feature>
<gene>
    <name evidence="3" type="ORF">EVG20_g5280</name>
</gene>
<evidence type="ECO:0000259" key="2">
    <source>
        <dbReference type="PROSITE" id="PS50181"/>
    </source>
</evidence>
<dbReference type="CDD" id="cd09917">
    <property type="entry name" value="F-box_SF"/>
    <property type="match status" value="1"/>
</dbReference>
<dbReference type="InterPro" id="IPR036047">
    <property type="entry name" value="F-box-like_dom_sf"/>
</dbReference>
<evidence type="ECO:0000256" key="1">
    <source>
        <dbReference type="SAM" id="MobiDB-lite"/>
    </source>
</evidence>
<feature type="domain" description="F-box" evidence="2">
    <location>
        <begin position="38"/>
        <end position="85"/>
    </location>
</feature>
<dbReference type="InterPro" id="IPR001810">
    <property type="entry name" value="F-box_dom"/>
</dbReference>
<evidence type="ECO:0000313" key="4">
    <source>
        <dbReference type="Proteomes" id="UP000298327"/>
    </source>
</evidence>
<dbReference type="OrthoDB" id="2893272at2759"/>
<evidence type="ECO:0000313" key="3">
    <source>
        <dbReference type="EMBL" id="TFY65809.1"/>
    </source>
</evidence>
<dbReference type="PROSITE" id="PS50181">
    <property type="entry name" value="FBOX"/>
    <property type="match status" value="1"/>
</dbReference>
<dbReference type="EMBL" id="SEOQ01000306">
    <property type="protein sequence ID" value="TFY65809.1"/>
    <property type="molecule type" value="Genomic_DNA"/>
</dbReference>
<name>A0A4Y9YXF5_9AGAM</name>
<keyword evidence="4" id="KW-1185">Reference proteome</keyword>
<sequence>MQPAHQPIHRLRTDQMPSRGVSRHVAISEVPARTHRRPDMTSRLPYEILSNVFQPLDTRSLVNSGQVSRRWRTAIESSSTHGYDIALAAAGLHIGPPSRLLSSRRLRIIQDYERAWRVFPLGSCITIPKLPGDSLCVRASGNVVAQAILGERILSITRFFSLRLQVDGPPSTATYKMEESFDNFWVDAAQDLLVLGELFHQPQAGENILQLHIKCLSTAGAHRDTAVHSKSFTWTPFPSAEDRSHDVAIAGDHILIMCSEHGRRFEGRSSFMVWNWRVGETRLLLLVNEPAKCNFLDTHHVLVMDEFSGGHQILVYDLFTSRNAWTTERDALYCCRFILAPPDGDISWEIGVRTIASSTAFHTWDNSSVDNRYLPDSLIRLVVQDEDLCLDDEEDPVFRMIEFTISTSSLMRLVLSAPSPGHTYEWNKWGPGSTHVVDKEGMWCDEFAMAGTRTFHLERTDRKMYLHIRDFDRKRVQERIAGTSSADSDAGLQRSSILHELSPQSIRTARPLPHLYRKVRVPQLDHIKDPDYCNVLATEDAVILYRFSSVRQQDRFIIVLPLRSSLPE</sequence>
<dbReference type="Gene3D" id="1.20.1280.50">
    <property type="match status" value="1"/>
</dbReference>
<comment type="caution">
    <text evidence="3">The sequence shown here is derived from an EMBL/GenBank/DDBJ whole genome shotgun (WGS) entry which is preliminary data.</text>
</comment>
<proteinExistence type="predicted"/>
<dbReference type="SMART" id="SM00256">
    <property type="entry name" value="FBOX"/>
    <property type="match status" value="1"/>
</dbReference>
<dbReference type="AlphaFoldDB" id="A0A4Y9YXF5"/>
<dbReference type="SUPFAM" id="SSF81383">
    <property type="entry name" value="F-box domain"/>
    <property type="match status" value="1"/>
</dbReference>
<reference evidence="3 4" key="1">
    <citation type="submission" date="2019-02" db="EMBL/GenBank/DDBJ databases">
        <title>Genome sequencing of the rare red list fungi Dentipellis fragilis.</title>
        <authorList>
            <person name="Buettner E."/>
            <person name="Kellner H."/>
        </authorList>
    </citation>
    <scope>NUCLEOTIDE SEQUENCE [LARGE SCALE GENOMIC DNA]</scope>
    <source>
        <strain evidence="3 4">DSM 105465</strain>
    </source>
</reference>
<protein>
    <recommendedName>
        <fullName evidence="2">F-box domain-containing protein</fullName>
    </recommendedName>
</protein>
<dbReference type="Pfam" id="PF12937">
    <property type="entry name" value="F-box-like"/>
    <property type="match status" value="1"/>
</dbReference>
<organism evidence="3 4">
    <name type="scientific">Dentipellis fragilis</name>
    <dbReference type="NCBI Taxonomy" id="205917"/>
    <lineage>
        <taxon>Eukaryota</taxon>
        <taxon>Fungi</taxon>
        <taxon>Dikarya</taxon>
        <taxon>Basidiomycota</taxon>
        <taxon>Agaricomycotina</taxon>
        <taxon>Agaricomycetes</taxon>
        <taxon>Russulales</taxon>
        <taxon>Hericiaceae</taxon>
        <taxon>Dentipellis</taxon>
    </lineage>
</organism>